<proteinExistence type="predicted"/>
<feature type="region of interest" description="Disordered" evidence="2">
    <location>
        <begin position="1"/>
        <end position="55"/>
    </location>
</feature>
<comment type="caution">
    <text evidence="3">The sequence shown here is derived from an EMBL/GenBank/DDBJ whole genome shotgun (WGS) entry which is preliminary data.</text>
</comment>
<reference evidence="3 4" key="1">
    <citation type="journal article" date="2019" name="Sci. Rep.">
        <title>Comparative genomics of chytrid fungi reveal insights into the obligate biotrophic and pathogenic lifestyle of Synchytrium endobioticum.</title>
        <authorList>
            <person name="van de Vossenberg B.T.L.H."/>
            <person name="Warris S."/>
            <person name="Nguyen H.D.T."/>
            <person name="van Gent-Pelzer M.P.E."/>
            <person name="Joly D.L."/>
            <person name="van de Geest H.C."/>
            <person name="Bonants P.J.M."/>
            <person name="Smith D.S."/>
            <person name="Levesque C.A."/>
            <person name="van der Lee T.A.J."/>
        </authorList>
    </citation>
    <scope>NUCLEOTIDE SEQUENCE [LARGE SCALE GENOMIC DNA]</scope>
    <source>
        <strain evidence="3 4">CBS 809.83</strain>
    </source>
</reference>
<feature type="region of interest" description="Disordered" evidence="2">
    <location>
        <begin position="69"/>
        <end position="93"/>
    </location>
</feature>
<protein>
    <submittedName>
        <fullName evidence="3">Uncharacterized protein</fullName>
    </submittedName>
</protein>
<evidence type="ECO:0000313" key="3">
    <source>
        <dbReference type="EMBL" id="TPX56968.1"/>
    </source>
</evidence>
<feature type="region of interest" description="Disordered" evidence="2">
    <location>
        <begin position="110"/>
        <end position="131"/>
    </location>
</feature>
<gene>
    <name evidence="3" type="ORF">PhCBS80983_g04151</name>
</gene>
<evidence type="ECO:0000256" key="1">
    <source>
        <dbReference type="SAM" id="Coils"/>
    </source>
</evidence>
<accession>A0A507E192</accession>
<feature type="compositionally biased region" description="Low complexity" evidence="2">
    <location>
        <begin position="13"/>
        <end position="22"/>
    </location>
</feature>
<name>A0A507E192_9FUNG</name>
<organism evidence="3 4">
    <name type="scientific">Powellomyces hirtus</name>
    <dbReference type="NCBI Taxonomy" id="109895"/>
    <lineage>
        <taxon>Eukaryota</taxon>
        <taxon>Fungi</taxon>
        <taxon>Fungi incertae sedis</taxon>
        <taxon>Chytridiomycota</taxon>
        <taxon>Chytridiomycota incertae sedis</taxon>
        <taxon>Chytridiomycetes</taxon>
        <taxon>Spizellomycetales</taxon>
        <taxon>Powellomycetaceae</taxon>
        <taxon>Powellomyces</taxon>
    </lineage>
</organism>
<evidence type="ECO:0000313" key="4">
    <source>
        <dbReference type="Proteomes" id="UP000318582"/>
    </source>
</evidence>
<feature type="coiled-coil region" evidence="1">
    <location>
        <begin position="346"/>
        <end position="418"/>
    </location>
</feature>
<keyword evidence="1" id="KW-0175">Coiled coil</keyword>
<sequence>MSLLQPPRPGREASWASSSSLSEGNTSDNQHNTRNICYIPLSRPSIPTSPPPAPRTIVCEGKLSVLLHATGSKGKGKESTSSSGESTSRTDIKLRRRSLTILRSAFASVMAGGAPTPPPPEPAAAATRSASGNAGKVVKEKWYSVQAWLDDAALMHFEGSFPIASTGAVEASKPPTRPGIKWRLSQDLSGLGRKSMDGMTVKLNRGDPRKSLDVWDRRSWSVEGEPSSLWPYDTSIPSNNSSQSSLFFAAPAAPPTASLTTFRVLSVDRDPSGTVLLLHVEPYTIPPPPPPSTSDSASAAPPQLRPAGQIFTLYLRFRSPSKLDRWRAALSLAVCVAQARSEVESARIVERKLVEADQLRRLAEQEKDVAEKKLKKEKKVWEKKAREMFSAEEVQDVYQETADQLAEAERRIGTLETTLASEKLSHTTTQNELHSLRQRTEQPMGEYNQLLLRHEEMCKKYEDQKRENVMVRALYEKELTAHKRLAALLRKQALEGVANVETLADAQMKGLVVLSPPVSPRLPGFATVGRGREVTAMGLQQQVDMSGEQTVQDEGEDLVTSLPGEIERRVAVDWRTYSVSFATAATPATTMQG</sequence>
<dbReference type="EMBL" id="QEAQ01000061">
    <property type="protein sequence ID" value="TPX56968.1"/>
    <property type="molecule type" value="Genomic_DNA"/>
</dbReference>
<dbReference type="AlphaFoldDB" id="A0A507E192"/>
<dbReference type="Proteomes" id="UP000318582">
    <property type="component" value="Unassembled WGS sequence"/>
</dbReference>
<evidence type="ECO:0000256" key="2">
    <source>
        <dbReference type="SAM" id="MobiDB-lite"/>
    </source>
</evidence>
<keyword evidence="4" id="KW-1185">Reference proteome</keyword>
<feature type="compositionally biased region" description="Polar residues" evidence="2">
    <location>
        <begin position="23"/>
        <end position="35"/>
    </location>
</feature>